<comment type="caution">
    <text evidence="1">The sequence shown here is derived from an EMBL/GenBank/DDBJ whole genome shotgun (WGS) entry which is preliminary data.</text>
</comment>
<dbReference type="STRING" id="1886670.PTI45_03440"/>
<proteinExistence type="predicted"/>
<protein>
    <submittedName>
        <fullName evidence="1">Uncharacterized protein</fullName>
    </submittedName>
</protein>
<dbReference type="EMBL" id="MDER01000066">
    <property type="protein sequence ID" value="ODP27119.1"/>
    <property type="molecule type" value="Genomic_DNA"/>
</dbReference>
<evidence type="ECO:0000313" key="2">
    <source>
        <dbReference type="Proteomes" id="UP000094578"/>
    </source>
</evidence>
<dbReference type="AlphaFoldDB" id="A0A1E3KZZ3"/>
<evidence type="ECO:0000313" key="1">
    <source>
        <dbReference type="EMBL" id="ODP27119.1"/>
    </source>
</evidence>
<dbReference type="Proteomes" id="UP000094578">
    <property type="component" value="Unassembled WGS sequence"/>
</dbReference>
<name>A0A1E3KZZ3_9BACL</name>
<dbReference type="RefSeq" id="WP_069328827.1">
    <property type="nucleotide sequence ID" value="NZ_MDER01000066.1"/>
</dbReference>
<reference evidence="1 2" key="1">
    <citation type="submission" date="2016-08" db="EMBL/GenBank/DDBJ databases">
        <title>Genome sequencing of Paenibacillus sp. TI45-13ar, isolated from Korean traditional nuruk.</title>
        <authorList>
            <person name="Kim S.-J."/>
        </authorList>
    </citation>
    <scope>NUCLEOTIDE SEQUENCE [LARGE SCALE GENOMIC DNA]</scope>
    <source>
        <strain evidence="1 2">TI45-13ar</strain>
    </source>
</reference>
<accession>A0A1E3KZZ3</accession>
<organism evidence="1 2">
    <name type="scientific">Paenibacillus nuruki</name>
    <dbReference type="NCBI Taxonomy" id="1886670"/>
    <lineage>
        <taxon>Bacteria</taxon>
        <taxon>Bacillati</taxon>
        <taxon>Bacillota</taxon>
        <taxon>Bacilli</taxon>
        <taxon>Bacillales</taxon>
        <taxon>Paenibacillaceae</taxon>
        <taxon>Paenibacillus</taxon>
    </lineage>
</organism>
<gene>
    <name evidence="1" type="ORF">PTI45_03440</name>
</gene>
<keyword evidence="2" id="KW-1185">Reference proteome</keyword>
<sequence length="138" mass="16671">MHELKQKNYIELFPGKLFKGYLNEESIYIDDDYFSLIAPAIRNGFKCYTGFERFEIEKTQWYSILNELSKLREIIGCKDRQRLKTYISTFFLQESICEWQLEQYKKIGVLKLMRFIEELIDWIETELEENETITLIGL</sequence>